<gene>
    <name evidence="3" type="ORF">JOF56_009701</name>
</gene>
<dbReference type="EMBL" id="JAGINW010000001">
    <property type="protein sequence ID" value="MBP2329316.1"/>
    <property type="molecule type" value="Genomic_DNA"/>
</dbReference>
<dbReference type="PANTHER" id="PTHR33164:SF43">
    <property type="entry name" value="HTH-TYPE TRANSCRIPTIONAL REPRESSOR YETL"/>
    <property type="match status" value="1"/>
</dbReference>
<evidence type="ECO:0000259" key="2">
    <source>
        <dbReference type="PROSITE" id="PS50995"/>
    </source>
</evidence>
<proteinExistence type="predicted"/>
<evidence type="ECO:0000256" key="1">
    <source>
        <dbReference type="SAM" id="MobiDB-lite"/>
    </source>
</evidence>
<keyword evidence="3" id="KW-0238">DNA-binding</keyword>
<feature type="domain" description="HTH marR-type" evidence="2">
    <location>
        <begin position="1"/>
        <end position="123"/>
    </location>
</feature>
<reference evidence="3 4" key="1">
    <citation type="submission" date="2021-03" db="EMBL/GenBank/DDBJ databases">
        <title>Sequencing the genomes of 1000 actinobacteria strains.</title>
        <authorList>
            <person name="Klenk H.-P."/>
        </authorList>
    </citation>
    <scope>NUCLEOTIDE SEQUENCE [LARGE SCALE GENOMIC DNA]</scope>
    <source>
        <strain evidence="3 4">DSM 46670</strain>
    </source>
</reference>
<feature type="region of interest" description="Disordered" evidence="1">
    <location>
        <begin position="73"/>
        <end position="93"/>
    </location>
</feature>
<dbReference type="Proteomes" id="UP001519332">
    <property type="component" value="Unassembled WGS sequence"/>
</dbReference>
<dbReference type="PROSITE" id="PS50995">
    <property type="entry name" value="HTH_MARR_2"/>
    <property type="match status" value="1"/>
</dbReference>
<dbReference type="GO" id="GO:0003677">
    <property type="term" value="F:DNA binding"/>
    <property type="evidence" value="ECO:0007669"/>
    <property type="project" value="UniProtKB-KW"/>
</dbReference>
<keyword evidence="4" id="KW-1185">Reference proteome</keyword>
<dbReference type="SUPFAM" id="SSF46785">
    <property type="entry name" value="Winged helix' DNA-binding domain"/>
    <property type="match status" value="1"/>
</dbReference>
<dbReference type="Pfam" id="PF12802">
    <property type="entry name" value="MarR_2"/>
    <property type="match status" value="1"/>
</dbReference>
<dbReference type="InterPro" id="IPR039422">
    <property type="entry name" value="MarR/SlyA-like"/>
</dbReference>
<dbReference type="InterPro" id="IPR036390">
    <property type="entry name" value="WH_DNA-bd_sf"/>
</dbReference>
<feature type="compositionally biased region" description="Basic and acidic residues" evidence="1">
    <location>
        <begin position="84"/>
        <end position="93"/>
    </location>
</feature>
<sequence length="123" mass="13573">MVEVPERLLAKPSFLITQLAVHAHRLASEGFAEAGARGYHYRILSALHEFGAASQAEIGRHGNMDRGDVVGAINEPAEQGFVERTPDPGDRRRNIVPLTKAGERQLHRLDDLLGPLSPADRRY</sequence>
<dbReference type="Gene3D" id="1.10.10.10">
    <property type="entry name" value="Winged helix-like DNA-binding domain superfamily/Winged helix DNA-binding domain"/>
    <property type="match status" value="1"/>
</dbReference>
<name>A0ABS4TY66_9PSEU</name>
<organism evidence="3 4">
    <name type="scientific">Kibdelosporangium banguiense</name>
    <dbReference type="NCBI Taxonomy" id="1365924"/>
    <lineage>
        <taxon>Bacteria</taxon>
        <taxon>Bacillati</taxon>
        <taxon>Actinomycetota</taxon>
        <taxon>Actinomycetes</taxon>
        <taxon>Pseudonocardiales</taxon>
        <taxon>Pseudonocardiaceae</taxon>
        <taxon>Kibdelosporangium</taxon>
    </lineage>
</organism>
<evidence type="ECO:0000313" key="4">
    <source>
        <dbReference type="Proteomes" id="UP001519332"/>
    </source>
</evidence>
<dbReference type="SMART" id="SM00347">
    <property type="entry name" value="HTH_MARR"/>
    <property type="match status" value="1"/>
</dbReference>
<dbReference type="InterPro" id="IPR000835">
    <property type="entry name" value="HTH_MarR-typ"/>
</dbReference>
<protein>
    <submittedName>
        <fullName evidence="3">DNA-binding MarR family transcriptional regulator</fullName>
    </submittedName>
</protein>
<accession>A0ABS4TY66</accession>
<dbReference type="InterPro" id="IPR036388">
    <property type="entry name" value="WH-like_DNA-bd_sf"/>
</dbReference>
<comment type="caution">
    <text evidence="3">The sequence shown here is derived from an EMBL/GenBank/DDBJ whole genome shotgun (WGS) entry which is preliminary data.</text>
</comment>
<dbReference type="RefSeq" id="WP_307855596.1">
    <property type="nucleotide sequence ID" value="NZ_JAGINW010000001.1"/>
</dbReference>
<dbReference type="PANTHER" id="PTHR33164">
    <property type="entry name" value="TRANSCRIPTIONAL REGULATOR, MARR FAMILY"/>
    <property type="match status" value="1"/>
</dbReference>
<evidence type="ECO:0000313" key="3">
    <source>
        <dbReference type="EMBL" id="MBP2329316.1"/>
    </source>
</evidence>